<organism evidence="1 2">
    <name type="scientific">Sporocytophaga myxococcoides</name>
    <dbReference type="NCBI Taxonomy" id="153721"/>
    <lineage>
        <taxon>Bacteria</taxon>
        <taxon>Pseudomonadati</taxon>
        <taxon>Bacteroidota</taxon>
        <taxon>Cytophagia</taxon>
        <taxon>Cytophagales</taxon>
        <taxon>Cytophagaceae</taxon>
        <taxon>Sporocytophaga</taxon>
    </lineage>
</organism>
<dbReference type="eggNOG" id="COG4447">
    <property type="taxonomic scope" value="Bacteria"/>
</dbReference>
<keyword evidence="2" id="KW-1185">Reference proteome</keyword>
<accession>A0A098LJ38</accession>
<comment type="caution">
    <text evidence="1">The sequence shown here is derived from an EMBL/GenBank/DDBJ whole genome shotgun (WGS) entry which is preliminary data.</text>
</comment>
<dbReference type="STRING" id="153721.MYP_3626"/>
<proteinExistence type="predicted"/>
<reference evidence="1 2" key="1">
    <citation type="submission" date="2014-09" db="EMBL/GenBank/DDBJ databases">
        <title>Sporocytophaga myxococcoides PG-01 genome sequencing.</title>
        <authorList>
            <person name="Liu L."/>
            <person name="Gao P.J."/>
            <person name="Chen G.J."/>
            <person name="Wang L.S."/>
        </authorList>
    </citation>
    <scope>NUCLEOTIDE SEQUENCE [LARGE SCALE GENOMIC DNA]</scope>
    <source>
        <strain evidence="1 2">PG-01</strain>
    </source>
</reference>
<name>A0A098LJ38_9BACT</name>
<evidence type="ECO:0000313" key="1">
    <source>
        <dbReference type="EMBL" id="GAL86397.1"/>
    </source>
</evidence>
<protein>
    <submittedName>
        <fullName evidence="1">Uncharacterized protein</fullName>
    </submittedName>
</protein>
<evidence type="ECO:0000313" key="2">
    <source>
        <dbReference type="Proteomes" id="UP000030185"/>
    </source>
</evidence>
<sequence>MDKTDYPKSDMNVSPTNNLGEEYQNFTLVQSTISDPASRTFFVNKTFGVVQLYYPLTANTVPTDGTAEVTVDLTYTVEENNVLVDRHKIAVLKIDMSAAHYAPIALVRLENALKISGRITNINIPATGFDDIKLQFRVETEVFEKMLYAQEVTGILKDDQFVNTEGSLLVSWDALNNAESYELEWTYISNQDPENINNTLSLAQIQLRDNLLFRTNSSRVELKSNSFKIPLIYEKGLIFYRVRPVGRNIANGGLVTVKGKWSLEENSTSVAGISTNHYYEFTGLEQSMNWQSSLSFAEEGKSKVVLSYHDGSSRNRQAVTRINTDERAIVGETFYDYNGRPVIQILPVPDKGANNLYYHPQFNKIEDENGNPLPITKTSYDIATEGSGCNVDSPTLDEGSGASHYYSPSNSFETNGNKGINIINKSLIPDAKKYPYTQTKYTNDNTGRIAAQSGVGDAHQIKSGHETKYLYGTPDQEELTRLFGTQVGNNAHYKKNVVVDPNGQVSVSYLDMDGKVIATALAGGSPESVKGLEGPKGRHINSQLLSTISNILSEDKRSKSYLKKLVVSENNTSYVFSYNFSAKPYIIKCTNKAENAVKDINLSAVLDAEIELQSCGERIFLQPLSSTYQFGNGTVQTGNTTVTKVLNAGEYTLTKKIKINEAKLNDYLSQYLSNSAYTCVIPVGDYIKDSIDIADLSGCGYSCETCQNNVESLITNLDSRRDGITTPKLTESEKEGMRSNCYDLCRSNIACVSALNGMLADLSIGGQYAEIREKNLESPKIPSIQSDDFINKGDITESEYDVPLNNDPEGNMMGTPITDINVSKFKLSVFNPENILSVVPITLKNGTKISRADWHKPIRIIIDGYPNAETDYNQSIFKDEINLNTAEYEETNYYGTDGKLVYAKVIKSGSTYFPEFIPDGASALVTVNEEIGEYKIPVKYLKDVAIFENYWKPHFANYLVVYHPEYKYFVECTGQHTINEFEYKLVTTENISDDTDHKFVNTDGTVSIVDNDPLFAGNSILKKRFKLLFNNYKVVGGNTSLTMVQVANLGVGCPVSSVTCSGPTCPSNLMTTGAAWNMFKSLYLTERQKILRSIATAKAIEGGYYNGCIGDPDFTSTDEASPFFQFRQYTSSRIETQRNCSGWWVWRSCTESQVEVKDTYYSIPYFDSKQTCFVWRSRFYGDKVRKFYQKVYPLGAELQQGRCIRKVHDPETNTDVDMVVNCQEDEELYINQINDAVARQRYEDCGLCPIASDIQDFVIQAQRKKILKNTAPIVVACPPSTSLLMLGGTLIREFKIGSTIPAIRWTGTYDEATRILTGELSSSADNTFTPPTKTIKITLNFSTLPAGMEVDFNKLKICCLNPIDATHFKMTVYYTGYYKTSDNSLLASIDRVAPELQSGYQKASFEVNGELENTTLTPCTIAPNCQVTGASKNIVGFLNMLNKQVINDKTAQLISSTEVNLSSSAMIKYYEYPLRKLLNINALDVNGDPAITLTSIAPKWTSSVNVNGVLMGELTYSTSSTVNINIRKTGSTSATLDFNTVSYFTNIQPVTDASACNGNECSLNLFTADAVTVDSNNNKIYTKVEIEVPNYTMTVCKKAVQGSN</sequence>
<dbReference type="Proteomes" id="UP000030185">
    <property type="component" value="Unassembled WGS sequence"/>
</dbReference>
<dbReference type="EMBL" id="BBLT01000007">
    <property type="protein sequence ID" value="GAL86397.1"/>
    <property type="molecule type" value="Genomic_DNA"/>
</dbReference>
<gene>
    <name evidence="1" type="ORF">MYP_3626</name>
</gene>